<dbReference type="EMBL" id="LXPE01000006">
    <property type="protein sequence ID" value="OBA27971.1"/>
    <property type="molecule type" value="Genomic_DNA"/>
</dbReference>
<feature type="domain" description="Bud22" evidence="3">
    <location>
        <begin position="77"/>
        <end position="400"/>
    </location>
</feature>
<proteinExistence type="predicted"/>
<dbReference type="AlphaFoldDB" id="A0A1B7TGX2"/>
<feature type="compositionally biased region" description="Acidic residues" evidence="2">
    <location>
        <begin position="266"/>
        <end position="275"/>
    </location>
</feature>
<feature type="compositionally biased region" description="Low complexity" evidence="2">
    <location>
        <begin position="234"/>
        <end position="249"/>
    </location>
</feature>
<dbReference type="Pfam" id="PF09073">
    <property type="entry name" value="BUD22"/>
    <property type="match status" value="1"/>
</dbReference>
<evidence type="ECO:0000256" key="1">
    <source>
        <dbReference type="SAM" id="Coils"/>
    </source>
</evidence>
<evidence type="ECO:0000259" key="3">
    <source>
        <dbReference type="Pfam" id="PF09073"/>
    </source>
</evidence>
<feature type="region of interest" description="Disordered" evidence="2">
    <location>
        <begin position="234"/>
        <end position="328"/>
    </location>
</feature>
<keyword evidence="1" id="KW-0175">Coiled coil</keyword>
<accession>A0A1B7TGX2</accession>
<evidence type="ECO:0000313" key="4">
    <source>
        <dbReference type="EMBL" id="OBA27971.1"/>
    </source>
</evidence>
<keyword evidence="5" id="KW-1185">Reference proteome</keyword>
<dbReference type="OrthoDB" id="3364872at2759"/>
<organism evidence="4 5">
    <name type="scientific">Hanseniaspora valbyensis NRRL Y-1626</name>
    <dbReference type="NCBI Taxonomy" id="766949"/>
    <lineage>
        <taxon>Eukaryota</taxon>
        <taxon>Fungi</taxon>
        <taxon>Dikarya</taxon>
        <taxon>Ascomycota</taxon>
        <taxon>Saccharomycotina</taxon>
        <taxon>Saccharomycetes</taxon>
        <taxon>Saccharomycodales</taxon>
        <taxon>Saccharomycodaceae</taxon>
        <taxon>Hanseniaspora</taxon>
    </lineage>
</organism>
<name>A0A1B7TGX2_9ASCO</name>
<feature type="compositionally biased region" description="Basic residues" evidence="2">
    <location>
        <begin position="314"/>
        <end position="325"/>
    </location>
</feature>
<reference evidence="5" key="1">
    <citation type="journal article" date="2016" name="Proc. Natl. Acad. Sci. U.S.A.">
        <title>Comparative genomics of biotechnologically important yeasts.</title>
        <authorList>
            <person name="Riley R."/>
            <person name="Haridas S."/>
            <person name="Wolfe K.H."/>
            <person name="Lopes M.R."/>
            <person name="Hittinger C.T."/>
            <person name="Goeker M."/>
            <person name="Salamov A.A."/>
            <person name="Wisecaver J.H."/>
            <person name="Long T.M."/>
            <person name="Calvey C.H."/>
            <person name="Aerts A.L."/>
            <person name="Barry K.W."/>
            <person name="Choi C."/>
            <person name="Clum A."/>
            <person name="Coughlan A.Y."/>
            <person name="Deshpande S."/>
            <person name="Douglass A.P."/>
            <person name="Hanson S.J."/>
            <person name="Klenk H.-P."/>
            <person name="LaButti K.M."/>
            <person name="Lapidus A."/>
            <person name="Lindquist E.A."/>
            <person name="Lipzen A.M."/>
            <person name="Meier-Kolthoff J.P."/>
            <person name="Ohm R.A."/>
            <person name="Otillar R.P."/>
            <person name="Pangilinan J.L."/>
            <person name="Peng Y."/>
            <person name="Rokas A."/>
            <person name="Rosa C.A."/>
            <person name="Scheuner C."/>
            <person name="Sibirny A.A."/>
            <person name="Slot J.C."/>
            <person name="Stielow J.B."/>
            <person name="Sun H."/>
            <person name="Kurtzman C.P."/>
            <person name="Blackwell M."/>
            <person name="Grigoriev I.V."/>
            <person name="Jeffries T.W."/>
        </authorList>
    </citation>
    <scope>NUCLEOTIDE SEQUENCE [LARGE SCALE GENOMIC DNA]</scope>
    <source>
        <strain evidence="5">NRRL Y-1626</strain>
    </source>
</reference>
<comment type="caution">
    <text evidence="4">The sequence shown here is derived from an EMBL/GenBank/DDBJ whole genome shotgun (WGS) entry which is preliminary data.</text>
</comment>
<dbReference type="InterPro" id="IPR015158">
    <property type="entry name" value="Bud22_dom"/>
</dbReference>
<feature type="non-terminal residue" evidence="4">
    <location>
        <position position="400"/>
    </location>
</feature>
<evidence type="ECO:0000256" key="2">
    <source>
        <dbReference type="SAM" id="MobiDB-lite"/>
    </source>
</evidence>
<gene>
    <name evidence="4" type="ORF">HANVADRAFT_52054</name>
</gene>
<evidence type="ECO:0000313" key="5">
    <source>
        <dbReference type="Proteomes" id="UP000092321"/>
    </source>
</evidence>
<dbReference type="Proteomes" id="UP000092321">
    <property type="component" value="Unassembled WGS sequence"/>
</dbReference>
<feature type="coiled-coil region" evidence="1">
    <location>
        <begin position="347"/>
        <end position="381"/>
    </location>
</feature>
<protein>
    <submittedName>
        <fullName evidence="4">BUD22-domain-containing protein</fullName>
    </submittedName>
</protein>
<sequence>MPKENLLFQLDTKEFQYHKLNHTLRYSNPRFHTTKLIKNANRNSKNEIKNNKKLKGIKLEDLYSEIVVLKNEILSKKLYRICSKFNTKVNNNSTYSDQMKITLRQLVLNRLLKSLKKKFKKHDAEYKQDLTEMDPNAPENPFKNWQDWISDSDIISILEKNLGVTKLGDGEKDVGKESNKLISKLYQDKSLKGAMCEFEDGMDVFLNINRGLKRAERNSNDRNGDAYANEVDYESNYSNNNNSSSNNNGGEDDGYSQYDNMIGNSSDDEEEEDIDEANRNYKNANLPELEHGFIDNYGSDSEDERELEKDMKKEKPKKKNRRGQRERRLIYEKKYGKSANHIQKKILEETTNKLERQQKYEERVQKRLEREQEYLDRVNARQRREKEYANKEFHPSWEAK</sequence>